<feature type="transmembrane region" description="Helical" evidence="1">
    <location>
        <begin position="63"/>
        <end position="82"/>
    </location>
</feature>
<protein>
    <recommendedName>
        <fullName evidence="4">DUF4239 domain-containing protein</fullName>
    </recommendedName>
</protein>
<name>A0A2U8W230_9HYPH</name>
<proteinExistence type="predicted"/>
<evidence type="ECO:0000313" key="2">
    <source>
        <dbReference type="EMBL" id="AWN40154.1"/>
    </source>
</evidence>
<keyword evidence="3" id="KW-1185">Reference proteome</keyword>
<evidence type="ECO:0008006" key="4">
    <source>
        <dbReference type="Google" id="ProtNLM"/>
    </source>
</evidence>
<sequence>MIGVRSRRPRGAGMGLSHLPLWLCGLLIVGLPTLLAMFAPILIRRQIGFAALRTNNEVAGFKFATVGVLYAVLLAFAVVVVWERFSEAERKVAQEAAALAVLYRLSDGLEAGSRSALRTNLTRYIRATIEDDWPAMERDRTSPEARHALDGIYAAALATTPGDPRSEVILAEILNQLDHVTEARRDRLIMASGSVPTLLWLVLASGALLTIGFTFFFATENLRVQTIMTGMLSILIFSGLLVIVAIDHPFAGSVRVEPEALGRVLESFGRGS</sequence>
<feature type="transmembrane region" description="Helical" evidence="1">
    <location>
        <begin position="197"/>
        <end position="218"/>
    </location>
</feature>
<organism evidence="2 3">
    <name type="scientific">Methylobacterium durans</name>
    <dbReference type="NCBI Taxonomy" id="2202825"/>
    <lineage>
        <taxon>Bacteria</taxon>
        <taxon>Pseudomonadati</taxon>
        <taxon>Pseudomonadota</taxon>
        <taxon>Alphaproteobacteria</taxon>
        <taxon>Hyphomicrobiales</taxon>
        <taxon>Methylobacteriaceae</taxon>
        <taxon>Methylobacterium</taxon>
    </lineage>
</organism>
<keyword evidence="1" id="KW-1133">Transmembrane helix</keyword>
<accession>A0A2U8W230</accession>
<keyword evidence="1" id="KW-0812">Transmembrane</keyword>
<keyword evidence="1" id="KW-0472">Membrane</keyword>
<gene>
    <name evidence="2" type="ORF">DK389_05875</name>
</gene>
<dbReference type="EMBL" id="CP029550">
    <property type="protein sequence ID" value="AWN40154.1"/>
    <property type="molecule type" value="Genomic_DNA"/>
</dbReference>
<feature type="transmembrane region" description="Helical" evidence="1">
    <location>
        <begin position="224"/>
        <end position="246"/>
    </location>
</feature>
<dbReference type="Pfam" id="PF14023">
    <property type="entry name" value="Bestrophin-like"/>
    <property type="match status" value="1"/>
</dbReference>
<dbReference type="InterPro" id="IPR025333">
    <property type="entry name" value="DUF4239"/>
</dbReference>
<evidence type="ECO:0000313" key="3">
    <source>
        <dbReference type="Proteomes" id="UP000245926"/>
    </source>
</evidence>
<dbReference type="KEGG" id="mets:DK389_05875"/>
<feature type="transmembrane region" description="Helical" evidence="1">
    <location>
        <begin position="21"/>
        <end position="43"/>
    </location>
</feature>
<dbReference type="OrthoDB" id="797232at2"/>
<reference evidence="3" key="1">
    <citation type="submission" date="2018-05" db="EMBL/GenBank/DDBJ databases">
        <title>Complete Genome Sequence of Methylobacterium sp. 17SD2-17.</title>
        <authorList>
            <person name="Srinivasan S."/>
        </authorList>
    </citation>
    <scope>NUCLEOTIDE SEQUENCE [LARGE SCALE GENOMIC DNA]</scope>
    <source>
        <strain evidence="3">17SD2-17</strain>
    </source>
</reference>
<dbReference type="AlphaFoldDB" id="A0A2U8W230"/>
<evidence type="ECO:0000256" key="1">
    <source>
        <dbReference type="SAM" id="Phobius"/>
    </source>
</evidence>
<dbReference type="Proteomes" id="UP000245926">
    <property type="component" value="Chromosome"/>
</dbReference>